<evidence type="ECO:0000313" key="3">
    <source>
        <dbReference type="Proteomes" id="UP000540128"/>
    </source>
</evidence>
<dbReference type="Proteomes" id="UP000540128">
    <property type="component" value="Unassembled WGS sequence"/>
</dbReference>
<reference evidence="2 3" key="1">
    <citation type="submission" date="2020-03" db="EMBL/GenBank/DDBJ databases">
        <title>Complete genome sequence of sixteen Streptomyces strains facilitates identification of candidate genes involved in plant growth-promotion in grain legumes and cereals.</title>
        <authorList>
            <person name="Gopalakrishnan S."/>
            <person name="Thakur V."/>
            <person name="Saxena R."/>
            <person name="Vadlamudi S."/>
            <person name="Purohit S."/>
            <person name="Kumar V."/>
            <person name="Rathore A."/>
            <person name="Chitikineni A."/>
            <person name="Varshney R.K."/>
        </authorList>
    </citation>
    <scope>NUCLEOTIDE SEQUENCE [LARGE SCALE GENOMIC DNA]</scope>
    <source>
        <strain evidence="2 3">KAI-180</strain>
    </source>
</reference>
<feature type="domain" description="DNA-binding phage zinc finger" evidence="1">
    <location>
        <begin position="16"/>
        <end position="62"/>
    </location>
</feature>
<evidence type="ECO:0000259" key="1">
    <source>
        <dbReference type="Pfam" id="PF24623"/>
    </source>
</evidence>
<dbReference type="AlphaFoldDB" id="A0A7Y6F527"/>
<keyword evidence="3" id="KW-1185">Reference proteome</keyword>
<sequence length="101" mass="10666">MTTTGAPMPAALRATLRTVRHPAQATPCPHCRASAGRSCTTVSGRRTLPAVHHGRIVAHARRVAACGRCDAQPGHPCHDDGATRHDTVHAERHLAAEEVTA</sequence>
<protein>
    <recommendedName>
        <fullName evidence="1">DNA-binding phage zinc finger domain-containing protein</fullName>
    </recommendedName>
</protein>
<name>A0A7Y6F527_9ACTN</name>
<organism evidence="2 3">
    <name type="scientific">Streptomyces odorifer</name>
    <dbReference type="NCBI Taxonomy" id="53450"/>
    <lineage>
        <taxon>Bacteria</taxon>
        <taxon>Bacillati</taxon>
        <taxon>Actinomycetota</taxon>
        <taxon>Actinomycetes</taxon>
        <taxon>Kitasatosporales</taxon>
        <taxon>Streptomycetaceae</taxon>
        <taxon>Streptomyces</taxon>
        <taxon>Streptomyces albidoflavus group</taxon>
    </lineage>
</organism>
<evidence type="ECO:0000313" key="2">
    <source>
        <dbReference type="EMBL" id="NUV32015.1"/>
    </source>
</evidence>
<proteinExistence type="predicted"/>
<dbReference type="Pfam" id="PF24623">
    <property type="entry name" value="Phage_zn_bind_8"/>
    <property type="match status" value="1"/>
</dbReference>
<gene>
    <name evidence="2" type="ORF">G6W59_27620</name>
</gene>
<dbReference type="EMBL" id="JAANNT010000035">
    <property type="protein sequence ID" value="NUV32015.1"/>
    <property type="molecule type" value="Genomic_DNA"/>
</dbReference>
<dbReference type="RefSeq" id="WP_175508309.1">
    <property type="nucleotide sequence ID" value="NZ_JAANNT010000035.1"/>
</dbReference>
<accession>A0A7Y6F527</accession>
<dbReference type="InterPro" id="IPR056911">
    <property type="entry name" value="Phage_Znf_bind_put"/>
</dbReference>
<comment type="caution">
    <text evidence="2">The sequence shown here is derived from an EMBL/GenBank/DDBJ whole genome shotgun (WGS) entry which is preliminary data.</text>
</comment>